<comment type="similarity">
    <text evidence="3">Belongs to the glycosyltransferase 31 family. Beta3-Gal-T subfamily.</text>
</comment>
<evidence type="ECO:0000256" key="6">
    <source>
        <dbReference type="ARBA" id="ARBA00022679"/>
    </source>
</evidence>
<keyword evidence="10 12" id="KW-1133">Transmembrane helix</keyword>
<evidence type="ECO:0000256" key="10">
    <source>
        <dbReference type="ARBA" id="ARBA00022989"/>
    </source>
</evidence>
<dbReference type="Gene3D" id="3.90.550.50">
    <property type="match status" value="1"/>
</dbReference>
<dbReference type="InterPro" id="IPR026050">
    <property type="entry name" value="C1GALT1/C1GALT1_chp1"/>
</dbReference>
<keyword evidence="8" id="KW-0547">Nucleotide-binding</keyword>
<feature type="domain" description="Fringe-like glycosyltransferase" evidence="13">
    <location>
        <begin position="62"/>
        <end position="234"/>
    </location>
</feature>
<comment type="subcellular location">
    <subcellularLocation>
        <location evidence="1">Membrane</location>
        <topology evidence="1">Single-pass type II membrane protein</topology>
    </subcellularLocation>
</comment>
<accession>A0A0N4ZDU4</accession>
<dbReference type="AlphaFoldDB" id="A0A0N4ZDU4"/>
<evidence type="ECO:0000256" key="5">
    <source>
        <dbReference type="ARBA" id="ARBA00022676"/>
    </source>
</evidence>
<sequence>MWPSIVMNTMNLNIKKIILSLLLISLVYYLVITFYVISDSHNENNLSFINMETMSLLERRTKVFCFILTSIKNMKTRAIYQKDTWLKRCDNYLFGSAVEDLSLPAINACSHDIHDSAMCKFKNTIKYIWNKYGEEYDWYFKTDDDSYIVVENLRALISPLNPNDYIFYGFKFVEHLDRKIEVLHGGSGFLMSRSSVKLLIEYGLDDSKYCNQNEYIHDDITVSDCFYRLGANVTGIIDNLKRFVFCPYDPERMLYSNFVFPFMVEEIPFKDTITTGINSVGDFPIAFHYVGREMMYLLEYLFYHSNVVGKKSRINKLFNNDSIGDYRSIAKKYNLIKAFSRQYFSL</sequence>
<evidence type="ECO:0000256" key="3">
    <source>
        <dbReference type="ARBA" id="ARBA00006462"/>
    </source>
</evidence>
<evidence type="ECO:0000256" key="9">
    <source>
        <dbReference type="ARBA" id="ARBA00022968"/>
    </source>
</evidence>
<dbReference type="GO" id="GO:0016020">
    <property type="term" value="C:membrane"/>
    <property type="evidence" value="ECO:0007669"/>
    <property type="project" value="UniProtKB-SubCell"/>
</dbReference>
<keyword evidence="14" id="KW-1185">Reference proteome</keyword>
<dbReference type="UniPathway" id="UPA00378"/>
<dbReference type="EC" id="2.4.1.122" evidence="4"/>
<evidence type="ECO:0000259" key="13">
    <source>
        <dbReference type="Pfam" id="PF02434"/>
    </source>
</evidence>
<comment type="pathway">
    <text evidence="2">Protein modification; protein glycosylation.</text>
</comment>
<evidence type="ECO:0000256" key="8">
    <source>
        <dbReference type="ARBA" id="ARBA00022741"/>
    </source>
</evidence>
<organism evidence="14 15">
    <name type="scientific">Parastrongyloides trichosuri</name>
    <name type="common">Possum-specific nematode worm</name>
    <dbReference type="NCBI Taxonomy" id="131310"/>
    <lineage>
        <taxon>Eukaryota</taxon>
        <taxon>Metazoa</taxon>
        <taxon>Ecdysozoa</taxon>
        <taxon>Nematoda</taxon>
        <taxon>Chromadorea</taxon>
        <taxon>Rhabditida</taxon>
        <taxon>Tylenchina</taxon>
        <taxon>Panagrolaimomorpha</taxon>
        <taxon>Strongyloidoidea</taxon>
        <taxon>Strongyloididae</taxon>
        <taxon>Parastrongyloides</taxon>
    </lineage>
</organism>
<keyword evidence="7 12" id="KW-0812">Transmembrane</keyword>
<evidence type="ECO:0000256" key="11">
    <source>
        <dbReference type="ARBA" id="ARBA00023136"/>
    </source>
</evidence>
<dbReference type="GO" id="GO:0000166">
    <property type="term" value="F:nucleotide binding"/>
    <property type="evidence" value="ECO:0007669"/>
    <property type="project" value="UniProtKB-KW"/>
</dbReference>
<evidence type="ECO:0000256" key="12">
    <source>
        <dbReference type="SAM" id="Phobius"/>
    </source>
</evidence>
<keyword evidence="5" id="KW-0328">Glycosyltransferase</keyword>
<feature type="transmembrane region" description="Helical" evidence="12">
    <location>
        <begin position="17"/>
        <end position="37"/>
    </location>
</feature>
<protein>
    <recommendedName>
        <fullName evidence="4">N-acetylgalactosaminide beta-1,3-galactosyltransferase</fullName>
        <ecNumber evidence="4">2.4.1.122</ecNumber>
    </recommendedName>
</protein>
<dbReference type="Proteomes" id="UP000038045">
    <property type="component" value="Unplaced"/>
</dbReference>
<evidence type="ECO:0000313" key="14">
    <source>
        <dbReference type="Proteomes" id="UP000038045"/>
    </source>
</evidence>
<dbReference type="PANTHER" id="PTHR23033:SF14">
    <property type="entry name" value="GLYCOPROTEIN-N-ACETYLGALACTOSAMINE 3-BETA-GALACTOSYLTRANSFERASE 1-RELATED"/>
    <property type="match status" value="1"/>
</dbReference>
<dbReference type="PANTHER" id="PTHR23033">
    <property type="entry name" value="BETA1,3-GALACTOSYLTRANSFERASE"/>
    <property type="match status" value="1"/>
</dbReference>
<name>A0A0N4ZDU4_PARTI</name>
<keyword evidence="9" id="KW-0735">Signal-anchor</keyword>
<proteinExistence type="inferred from homology"/>
<keyword evidence="6" id="KW-0808">Transferase</keyword>
<reference evidence="15" key="1">
    <citation type="submission" date="2017-02" db="UniProtKB">
        <authorList>
            <consortium name="WormBaseParasite"/>
        </authorList>
    </citation>
    <scope>IDENTIFICATION</scope>
</reference>
<dbReference type="Pfam" id="PF02434">
    <property type="entry name" value="Fringe"/>
    <property type="match status" value="1"/>
</dbReference>
<dbReference type="WBParaSite" id="PTRK_0000575000.1">
    <property type="protein sequence ID" value="PTRK_0000575000.1"/>
    <property type="gene ID" value="PTRK_0000575000"/>
</dbReference>
<keyword evidence="11 12" id="KW-0472">Membrane</keyword>
<evidence type="ECO:0000256" key="4">
    <source>
        <dbReference type="ARBA" id="ARBA00012557"/>
    </source>
</evidence>
<evidence type="ECO:0000256" key="1">
    <source>
        <dbReference type="ARBA" id="ARBA00004606"/>
    </source>
</evidence>
<evidence type="ECO:0000313" key="15">
    <source>
        <dbReference type="WBParaSite" id="PTRK_0000575000.1"/>
    </source>
</evidence>
<dbReference type="GO" id="GO:0016263">
    <property type="term" value="F:glycoprotein-N-acetylgalactosamine 3-beta-galactosyltransferase activity"/>
    <property type="evidence" value="ECO:0007669"/>
    <property type="project" value="UniProtKB-EC"/>
</dbReference>
<evidence type="ECO:0000256" key="2">
    <source>
        <dbReference type="ARBA" id="ARBA00004922"/>
    </source>
</evidence>
<dbReference type="InterPro" id="IPR003378">
    <property type="entry name" value="Fringe-like_glycosylTrfase"/>
</dbReference>
<evidence type="ECO:0000256" key="7">
    <source>
        <dbReference type="ARBA" id="ARBA00022692"/>
    </source>
</evidence>
<dbReference type="STRING" id="131310.A0A0N4ZDU4"/>